<proteinExistence type="predicted"/>
<sequence length="835" mass="89550">MRRTSSSSLVEASPPTNSFEEPRNGVNLPTPTRREFTRSRSPAPHVVNGHGAHHVPRASSPASRFLRKPGNGPLRFLLPARISFATPIPLSRLYISFSIDLKYAVETVLLLGALEFAAYKISTYISIIPLDYWLPVGTVTLEISLVALAAALYVICIHTSLVNGPPTAAPARPSSPRNPSDTREAKRGFVLQPRSVGRNRLGLVFMTVPKNYRSSADDGIVSGLVLAPLIASALLFNAATSPELPKRHIEAPLQLLNGGRPLAPLDALVRARCAAVNLGTLCAVALLAHVGASAYFEARHRKRHHVLDGERGSVPRSEMRKWWLYTALVFAVTGALVVIRTAFGQAHIGIWRHLSVWEVACAACFFQFSLYIAVRLAHKAVTLGELSIIVFGATALYMELINITAARIWPVSTAYIKTFRLPTPLLLYQIALVPGSLLTGFLLSPLLALSRHIAQQPLRRLKVPNEKEVQRRWLAFGFYFGSVLVIGGLIGMWTRWTLGGRDPWLWVLRALLEGPRAWTRPALLAYWAALGSLSVAGWNRQLARSRRLRPRLPGEPALGTPTMPQDGAAPSEPGSPGANGAASSSAGNSGVGGTTALALPSVALPNMSVALPAFPNSEWLDAADRRVPTLGLNGRRKFFHLLAVVMFVPGVASDPAFTHLAFGAAFALFTFAEYVRYFALWPLGAAVHVFISEFLDAKDSGAAVLSHFYLLTGCASSVWFEAPQPLLAYTGILTVGVGDAVASIVGKRIGRTRWSATTSKTVEGSVAFLGTVVACAVGLRLCGLVDAFSVGRYGLGVGLGCVLEAVSSQNDNVVLPVYVWSVLALSSACGSAVGG</sequence>
<reference evidence="1" key="1">
    <citation type="submission" date="2021-02" db="EMBL/GenBank/DDBJ databases">
        <authorList>
            <consortium name="DOE Joint Genome Institute"/>
            <person name="Ahrendt S."/>
            <person name="Looney B.P."/>
            <person name="Miyauchi S."/>
            <person name="Morin E."/>
            <person name="Drula E."/>
            <person name="Courty P.E."/>
            <person name="Chicoki N."/>
            <person name="Fauchery L."/>
            <person name="Kohler A."/>
            <person name="Kuo A."/>
            <person name="Labutti K."/>
            <person name="Pangilinan J."/>
            <person name="Lipzen A."/>
            <person name="Riley R."/>
            <person name="Andreopoulos W."/>
            <person name="He G."/>
            <person name="Johnson J."/>
            <person name="Barry K.W."/>
            <person name="Grigoriev I.V."/>
            <person name="Nagy L."/>
            <person name="Hibbett D."/>
            <person name="Henrissat B."/>
            <person name="Matheny P.B."/>
            <person name="Labbe J."/>
            <person name="Martin F."/>
        </authorList>
    </citation>
    <scope>NUCLEOTIDE SEQUENCE</scope>
    <source>
        <strain evidence="1">EC-137</strain>
    </source>
</reference>
<accession>A0ACB8QMF7</accession>
<evidence type="ECO:0000313" key="1">
    <source>
        <dbReference type="EMBL" id="KAI0032526.1"/>
    </source>
</evidence>
<evidence type="ECO:0000313" key="2">
    <source>
        <dbReference type="Proteomes" id="UP000814128"/>
    </source>
</evidence>
<comment type="caution">
    <text evidence="1">The sequence shown here is derived from an EMBL/GenBank/DDBJ whole genome shotgun (WGS) entry which is preliminary data.</text>
</comment>
<gene>
    <name evidence="1" type="ORF">K488DRAFT_49742</name>
</gene>
<organism evidence="1 2">
    <name type="scientific">Vararia minispora EC-137</name>
    <dbReference type="NCBI Taxonomy" id="1314806"/>
    <lineage>
        <taxon>Eukaryota</taxon>
        <taxon>Fungi</taxon>
        <taxon>Dikarya</taxon>
        <taxon>Basidiomycota</taxon>
        <taxon>Agaricomycotina</taxon>
        <taxon>Agaricomycetes</taxon>
        <taxon>Russulales</taxon>
        <taxon>Lachnocladiaceae</taxon>
        <taxon>Vararia</taxon>
    </lineage>
</organism>
<dbReference type="Proteomes" id="UP000814128">
    <property type="component" value="Unassembled WGS sequence"/>
</dbReference>
<protein>
    <submittedName>
        <fullName evidence="1">Uncharacterized protein</fullName>
    </submittedName>
</protein>
<reference evidence="1" key="2">
    <citation type="journal article" date="2022" name="New Phytol.">
        <title>Evolutionary transition to the ectomycorrhizal habit in the genomes of a hyperdiverse lineage of mushroom-forming fungi.</title>
        <authorList>
            <person name="Looney B."/>
            <person name="Miyauchi S."/>
            <person name="Morin E."/>
            <person name="Drula E."/>
            <person name="Courty P.E."/>
            <person name="Kohler A."/>
            <person name="Kuo A."/>
            <person name="LaButti K."/>
            <person name="Pangilinan J."/>
            <person name="Lipzen A."/>
            <person name="Riley R."/>
            <person name="Andreopoulos W."/>
            <person name="He G."/>
            <person name="Johnson J."/>
            <person name="Nolan M."/>
            <person name="Tritt A."/>
            <person name="Barry K.W."/>
            <person name="Grigoriev I.V."/>
            <person name="Nagy L.G."/>
            <person name="Hibbett D."/>
            <person name="Henrissat B."/>
            <person name="Matheny P.B."/>
            <person name="Labbe J."/>
            <person name="Martin F.M."/>
        </authorList>
    </citation>
    <scope>NUCLEOTIDE SEQUENCE</scope>
    <source>
        <strain evidence="1">EC-137</strain>
    </source>
</reference>
<name>A0ACB8QMF7_9AGAM</name>
<dbReference type="EMBL" id="MU273543">
    <property type="protein sequence ID" value="KAI0032526.1"/>
    <property type="molecule type" value="Genomic_DNA"/>
</dbReference>
<keyword evidence="2" id="KW-1185">Reference proteome</keyword>